<feature type="compositionally biased region" description="Basic and acidic residues" evidence="5">
    <location>
        <begin position="895"/>
        <end position="944"/>
    </location>
</feature>
<protein>
    <submittedName>
        <fullName evidence="7">Uncharacterized protein LOC105912113</fullName>
    </submittedName>
</protein>
<feature type="region of interest" description="Disordered" evidence="5">
    <location>
        <begin position="460"/>
        <end position="511"/>
    </location>
</feature>
<feature type="compositionally biased region" description="Basic and acidic residues" evidence="5">
    <location>
        <begin position="11"/>
        <end position="26"/>
    </location>
</feature>
<dbReference type="OrthoDB" id="18853at2759"/>
<feature type="compositionally biased region" description="Basic and acidic residues" evidence="5">
    <location>
        <begin position="1012"/>
        <end position="1029"/>
    </location>
</feature>
<keyword evidence="3" id="KW-0677">Repeat</keyword>
<organism evidence="6 7">
    <name type="scientific">Clupea harengus</name>
    <name type="common">Atlantic herring</name>
    <dbReference type="NCBI Taxonomy" id="7950"/>
    <lineage>
        <taxon>Eukaryota</taxon>
        <taxon>Metazoa</taxon>
        <taxon>Chordata</taxon>
        <taxon>Craniata</taxon>
        <taxon>Vertebrata</taxon>
        <taxon>Euteleostomi</taxon>
        <taxon>Actinopterygii</taxon>
        <taxon>Neopterygii</taxon>
        <taxon>Teleostei</taxon>
        <taxon>Clupei</taxon>
        <taxon>Clupeiformes</taxon>
        <taxon>Clupeoidei</taxon>
        <taxon>Clupeidae</taxon>
        <taxon>Clupea</taxon>
    </lineage>
</organism>
<feature type="region of interest" description="Disordered" evidence="5">
    <location>
        <begin position="744"/>
        <end position="818"/>
    </location>
</feature>
<feature type="compositionally biased region" description="Low complexity" evidence="5">
    <location>
        <begin position="499"/>
        <end position="510"/>
    </location>
</feature>
<evidence type="ECO:0000256" key="2">
    <source>
        <dbReference type="ARBA" id="ARBA00022553"/>
    </source>
</evidence>
<feature type="region of interest" description="Disordered" evidence="5">
    <location>
        <begin position="1"/>
        <end position="31"/>
    </location>
</feature>
<dbReference type="GeneID" id="105912113"/>
<name>A0A8M1KTF4_CLUHA</name>
<dbReference type="PANTHER" id="PTHR14514">
    <property type="entry name" value="PKA ANCHORING PROTEIN"/>
    <property type="match status" value="1"/>
</dbReference>
<dbReference type="KEGG" id="char:105912113"/>
<evidence type="ECO:0000256" key="4">
    <source>
        <dbReference type="ARBA" id="ARBA00023136"/>
    </source>
</evidence>
<feature type="region of interest" description="Disordered" evidence="5">
    <location>
        <begin position="874"/>
        <end position="1316"/>
    </location>
</feature>
<evidence type="ECO:0000256" key="5">
    <source>
        <dbReference type="SAM" id="MobiDB-lite"/>
    </source>
</evidence>
<feature type="compositionally biased region" description="Basic and acidic residues" evidence="5">
    <location>
        <begin position="632"/>
        <end position="643"/>
    </location>
</feature>
<dbReference type="Proteomes" id="UP000515152">
    <property type="component" value="Chromosome 14"/>
</dbReference>
<proteinExistence type="predicted"/>
<feature type="compositionally biased region" description="Basic residues" evidence="5">
    <location>
        <begin position="1304"/>
        <end position="1316"/>
    </location>
</feature>
<evidence type="ECO:0000256" key="3">
    <source>
        <dbReference type="ARBA" id="ARBA00022737"/>
    </source>
</evidence>
<feature type="compositionally biased region" description="Polar residues" evidence="5">
    <location>
        <begin position="1"/>
        <end position="10"/>
    </location>
</feature>
<feature type="compositionally biased region" description="Basic and acidic residues" evidence="5">
    <location>
        <begin position="582"/>
        <end position="607"/>
    </location>
</feature>
<sequence length="1316" mass="144324">MVSCQSQKQQTQDRLDGLRSHTDQLPRRFPWPGLGDRAHALEQAGGLLDRTRTLAPSLAGLRAMGRELYQITHDPSWTGPAWAAMEESVPVLVLELTELIKTLEEGIVTERRCAQLVEQHNAAQDWLREQVKGLPAPPTGRQDLQASVSTLKALLQTVDREQSELRDCDVTRDSLMHLCTPGGRDSLSLEIKQLHDLCDVSEQEVRGHLSVCEARVGELDRRLALRTQSLGEELEGLLAELRAQDQVLGYCDQHRGISQLQESWHGLKYCEKSLEGLEGRVRDLSLAMHTPPSDEELPADIISSVDTVTQMYCSLRSRLSDRQTACAESTVQIVRESLKTLQRWNQTALTQQDHESTFTIQELLEEGAIQRQSLQVALSHKELLRDCLGPELAGKMERDGTQTLKDAETHTASLTQRLKDIAEQKRTEAIRLSREIELKFPISVEKSSSFPAVLVSSVLSPRQQGAPSSTTDTPTQSQPEQTQESSLTVSEPPRHQGAPSSTTETPTQSQADLVQEEQHAGLQHPADTDYRQSPVRVITQSLAEAEAESSAALGALLREMHDEMQASGAAAAATAAQQRRAVSHDRTHTPDAATHDRTHTPDADRRTTAPSAETETSRGDGEWRVIPITVEEETRRAEEEGTRRAVTGDLSGFEAWPAEGAGVERERTDTHEADAPRVRHAPNTPDRDGAQEDAPKPKRRVASLILDEDTIHIQSFEALDTGSSDITSDITRLVSAGAAGYDTRAAAPGEELHTETRVRPPREEEPRVEGLGGEAEPVERESARMAQAQTPPASPTEAGAAAGAHAGDAVGAWTGDNGPNELRREIDHWTMDNGPREIQQRYIVLEHPAEQQPVLQRQPGRVLGAWQPDVIIEPPGPAEVQRSVPRVSLTGALEQEDRGSDVTGTLEREDRGSDVTGTLEREDRGSDVTGTREREDRGSDEGQTGREVYAPQRDDDSGVQEKLQEEPAKPAAPSRRMKGQRSEGEQREAGVLCAETEPPGRHQGAPAPLSQTHEEHPDADPVSQAEKEAVQPTPPMRRRKDKQDADTVSQISSETLPPIQPTPPTRRRKEKADPDRLSQVSLDLQLDSTVVLRRQKEKAGDQIIPGGSATSPSEGLPAPPARHRRTSQIESDRISSTGGFEVLPTPPSRRRKEKAEEDQISLGGSSVGSPEVLPTPPSRQRKSQVEGDQISLGSFEVLPTPPSRRRKETAEGDQTSLAGSIAGSVAGSPEVLPTPPSRRRRSHIEADRRSVCLDTLLEKPEVQPTPPARRKKDRTQEEDKSLSSEAPKPQGGSEVPKPLGAVKRQNHKRAVKHPNH</sequence>
<feature type="compositionally biased region" description="Low complexity" evidence="5">
    <location>
        <begin position="1077"/>
        <end position="1088"/>
    </location>
</feature>
<dbReference type="RefSeq" id="XP_042565728.1">
    <property type="nucleotide sequence ID" value="XM_042709794.1"/>
</dbReference>
<keyword evidence="4" id="KW-0472">Membrane</keyword>
<feature type="compositionally biased region" description="Basic and acidic residues" evidence="5">
    <location>
        <begin position="750"/>
        <end position="768"/>
    </location>
</feature>
<feature type="compositionally biased region" description="Basic and acidic residues" evidence="5">
    <location>
        <begin position="662"/>
        <end position="677"/>
    </location>
</feature>
<comment type="subcellular location">
    <subcellularLocation>
        <location evidence="1">Endomembrane system</location>
    </subcellularLocation>
</comment>
<feature type="compositionally biased region" description="Low complexity" evidence="5">
    <location>
        <begin position="798"/>
        <end position="812"/>
    </location>
</feature>
<feature type="compositionally biased region" description="Low complexity" evidence="5">
    <location>
        <begin position="569"/>
        <end position="580"/>
    </location>
</feature>
<evidence type="ECO:0000313" key="7">
    <source>
        <dbReference type="RefSeq" id="XP_042565728.1"/>
    </source>
</evidence>
<feature type="compositionally biased region" description="Basic and acidic residues" evidence="5">
    <location>
        <begin position="1243"/>
        <end position="1261"/>
    </location>
</feature>
<dbReference type="PANTHER" id="PTHR14514:SF4">
    <property type="entry name" value="NESPRIN-2"/>
    <property type="match status" value="1"/>
</dbReference>
<feature type="compositionally biased region" description="Low complexity" evidence="5">
    <location>
        <begin position="467"/>
        <end position="486"/>
    </location>
</feature>
<feature type="compositionally biased region" description="Basic and acidic residues" evidence="5">
    <location>
        <begin position="685"/>
        <end position="696"/>
    </location>
</feature>
<evidence type="ECO:0000256" key="1">
    <source>
        <dbReference type="ARBA" id="ARBA00004308"/>
    </source>
</evidence>
<keyword evidence="2" id="KW-0597">Phosphoprotein</keyword>
<gene>
    <name evidence="7" type="primary">LOC105912113</name>
</gene>
<accession>A0A8M1KTF4</accession>
<keyword evidence="6" id="KW-1185">Reference proteome</keyword>
<feature type="region of interest" description="Disordered" evidence="5">
    <location>
        <begin position="566"/>
        <end position="697"/>
    </location>
</feature>
<evidence type="ECO:0000313" key="6">
    <source>
        <dbReference type="Proteomes" id="UP000515152"/>
    </source>
</evidence>
<reference evidence="7" key="1">
    <citation type="submission" date="2025-08" db="UniProtKB">
        <authorList>
            <consortium name="RefSeq"/>
        </authorList>
    </citation>
    <scope>IDENTIFICATION</scope>
</reference>